<organism evidence="1 2">
    <name type="scientific">Nocardiopsis ansamitocini</name>
    <dbReference type="NCBI Taxonomy" id="1670832"/>
    <lineage>
        <taxon>Bacteria</taxon>
        <taxon>Bacillati</taxon>
        <taxon>Actinomycetota</taxon>
        <taxon>Actinomycetes</taxon>
        <taxon>Streptosporangiales</taxon>
        <taxon>Nocardiopsidaceae</taxon>
        <taxon>Nocardiopsis</taxon>
    </lineage>
</organism>
<dbReference type="SUPFAM" id="SSF53850">
    <property type="entry name" value="Periplasmic binding protein-like II"/>
    <property type="match status" value="1"/>
</dbReference>
<dbReference type="Gene3D" id="3.40.190.10">
    <property type="entry name" value="Periplasmic binding protein-like II"/>
    <property type="match status" value="2"/>
</dbReference>
<dbReference type="EMBL" id="BSQG01000001">
    <property type="protein sequence ID" value="GLU45720.1"/>
    <property type="molecule type" value="Genomic_DNA"/>
</dbReference>
<gene>
    <name evidence="1" type="ORF">Nans01_00710</name>
</gene>
<sequence length="448" mass="47783">MLVAASLVVTACTPGGDEAGGPATLSDENEVTEPVTPEQIAELGDVTLRLMLDSNDESAMGKLIPRFEAEYPNVTVDAQFKSFDDQIGTVVATLQSGGQNPPDLVHGNQGYSVDGVLVEGGLVRPLDDIADAYGWTEDYSPSLLGPLRWSSDGRTFGSGSLYGISPVTQNVGVFYNRTKLQELGLEAPETFTEFEAALETAKAADEQPLIMGNQSQYPGFHALGIIAGAESETLAMTEWINGLEGADFVSEANLKAADTLLEWEEEGYFQEGYNGMSEEDATNRFGEGDAVFYIAGDWNAAPLVEGATADIGFIPAPKGDSGAHNSQGSAGLSWHLNAESTNVLPAAAFLGMLMDEQHAADLTSVGRIPLSDPGNVDLDPLSEDTITATQTVLGDDALVGYWDYATDTMYDTMGVKTQELLAEKITVDEYLSAIQKDWQTFQAERNSG</sequence>
<comment type="caution">
    <text evidence="1">The sequence shown here is derived from an EMBL/GenBank/DDBJ whole genome shotgun (WGS) entry which is preliminary data.</text>
</comment>
<protein>
    <submittedName>
        <fullName evidence="1">Sugar ABC transporter substrate-binding protein</fullName>
    </submittedName>
</protein>
<keyword evidence="2" id="KW-1185">Reference proteome</keyword>
<reference evidence="1" key="1">
    <citation type="submission" date="2023-02" db="EMBL/GenBank/DDBJ databases">
        <title>Nocardiopsis ansamitocini NBRC 112285.</title>
        <authorList>
            <person name="Ichikawa N."/>
            <person name="Sato H."/>
            <person name="Tonouchi N."/>
        </authorList>
    </citation>
    <scope>NUCLEOTIDE SEQUENCE</scope>
    <source>
        <strain evidence="1">NBRC 112285</strain>
    </source>
</reference>
<evidence type="ECO:0000313" key="1">
    <source>
        <dbReference type="EMBL" id="GLU45720.1"/>
    </source>
</evidence>
<dbReference type="Pfam" id="PF01547">
    <property type="entry name" value="SBP_bac_1"/>
    <property type="match status" value="1"/>
</dbReference>
<dbReference type="AlphaFoldDB" id="A0A9W6P1Y1"/>
<dbReference type="PANTHER" id="PTHR43649">
    <property type="entry name" value="ARABINOSE-BINDING PROTEIN-RELATED"/>
    <property type="match status" value="1"/>
</dbReference>
<dbReference type="InterPro" id="IPR050490">
    <property type="entry name" value="Bact_solute-bd_prot1"/>
</dbReference>
<dbReference type="InterPro" id="IPR006059">
    <property type="entry name" value="SBP"/>
</dbReference>
<dbReference type="Proteomes" id="UP001165092">
    <property type="component" value="Unassembled WGS sequence"/>
</dbReference>
<name>A0A9W6P1Y1_9ACTN</name>
<proteinExistence type="predicted"/>
<dbReference type="RefSeq" id="WP_285756612.1">
    <property type="nucleotide sequence ID" value="NZ_BSQG01000001.1"/>
</dbReference>
<evidence type="ECO:0000313" key="2">
    <source>
        <dbReference type="Proteomes" id="UP001165092"/>
    </source>
</evidence>
<accession>A0A9W6P1Y1</accession>